<evidence type="ECO:0000313" key="1">
    <source>
        <dbReference type="EMBL" id="URD86307.1"/>
    </source>
</evidence>
<dbReference type="Proteomes" id="UP001055439">
    <property type="component" value="Chromosome 2"/>
</dbReference>
<sequence>MKRSASHPLVHQSAVISIRLDVNQWCIEYPMLISDSRLVEVGGVDETTGEVDPWCYFESSKRSCNTDCCKCPNNGYIVGTCRDDGSRFPPSAISSFGFGQETQVHLQIVRHHETPATPVLLPRHQTSEASCGRSLYCSC</sequence>
<accession>A0A9E7F287</accession>
<protein>
    <submittedName>
        <fullName evidence="1">Uncharacterized protein</fullName>
    </submittedName>
</protein>
<keyword evidence="2" id="KW-1185">Reference proteome</keyword>
<evidence type="ECO:0000313" key="2">
    <source>
        <dbReference type="Proteomes" id="UP001055439"/>
    </source>
</evidence>
<proteinExistence type="predicted"/>
<name>A0A9E7F287_9LILI</name>
<gene>
    <name evidence="1" type="ORF">MUK42_24219</name>
</gene>
<dbReference type="OrthoDB" id="1741124at2759"/>
<organism evidence="1 2">
    <name type="scientific">Musa troglodytarum</name>
    <name type="common">fe'i banana</name>
    <dbReference type="NCBI Taxonomy" id="320322"/>
    <lineage>
        <taxon>Eukaryota</taxon>
        <taxon>Viridiplantae</taxon>
        <taxon>Streptophyta</taxon>
        <taxon>Embryophyta</taxon>
        <taxon>Tracheophyta</taxon>
        <taxon>Spermatophyta</taxon>
        <taxon>Magnoliopsida</taxon>
        <taxon>Liliopsida</taxon>
        <taxon>Zingiberales</taxon>
        <taxon>Musaceae</taxon>
        <taxon>Musa</taxon>
    </lineage>
</organism>
<dbReference type="AlphaFoldDB" id="A0A9E7F287"/>
<dbReference type="EMBL" id="CP097504">
    <property type="protein sequence ID" value="URD86307.1"/>
    <property type="molecule type" value="Genomic_DNA"/>
</dbReference>
<reference evidence="1" key="1">
    <citation type="submission" date="2022-05" db="EMBL/GenBank/DDBJ databases">
        <title>The Musa troglodytarum L. genome provides insights into the mechanism of non-climacteric behaviour and enrichment of carotenoids.</title>
        <authorList>
            <person name="Wang J."/>
        </authorList>
    </citation>
    <scope>NUCLEOTIDE SEQUENCE</scope>
    <source>
        <tissue evidence="1">Leaf</tissue>
    </source>
</reference>